<protein>
    <submittedName>
        <fullName evidence="9">Multiple sugar-binding protein</fullName>
    </submittedName>
</protein>
<dbReference type="Gene3D" id="3.40.190.10">
    <property type="entry name" value="Periplasmic binding protein-like II"/>
    <property type="match status" value="2"/>
</dbReference>
<keyword evidence="7" id="KW-0449">Lipoprotein</keyword>
<keyword evidence="2" id="KW-0813">Transport</keyword>
<dbReference type="PANTHER" id="PTHR43649">
    <property type="entry name" value="ARABINOSE-BINDING PROTEIN-RELATED"/>
    <property type="match status" value="1"/>
</dbReference>
<keyword evidence="5" id="KW-0472">Membrane</keyword>
<dbReference type="RefSeq" id="WP_061702732.1">
    <property type="nucleotide sequence ID" value="NZ_FIHG01000008.1"/>
</dbReference>
<reference evidence="9 10" key="1">
    <citation type="submission" date="2016-02" db="EMBL/GenBank/DDBJ databases">
        <authorList>
            <consortium name="Pathogen Informatics"/>
        </authorList>
    </citation>
    <scope>NUCLEOTIDE SEQUENCE [LARGE SCALE GENOMIC DNA]</scope>
    <source>
        <strain evidence="9 10">LSS59</strain>
    </source>
</reference>
<evidence type="ECO:0000256" key="3">
    <source>
        <dbReference type="ARBA" id="ARBA00022475"/>
    </source>
</evidence>
<gene>
    <name evidence="9" type="primary">msmE_2</name>
    <name evidence="9" type="ORF">ERS132421_01454</name>
</gene>
<sequence length="413" mass="44884">MKFTTFVKSASVIAFASLLAACGNGSAGASDKVELEYFSQKPEMQATLQEIITDFEKANPDISIKFSSVPDAETILKTRMANNEDPDIINVYPVAADFDAWAKDGRFLELGEDAGVGNLKEGAAEFYAVDNKIYSLPLNTNVYGIYYNKAKFKELGLEVPKTTAEFEKLVAAIKDKGETPFALSLADSWSLNGFHQLAWVSAAGGYDQAQDILVRSGKGSITADNPATQAVVKSFELLHDNGQSGFSGAKYADAVAAFADGKALMMPQGSWAAAVINQQNADLDYGIFAFPGEKEGDDVTIGGADLALSISAKTEHPEEAKKFLAYMSSKEVMQKYYDVDGSPTSVEGVETEGKFPEIEGVAQYAFTDKQIAWLHKEWTSQNDFWTIAVETIKDPKADKLADELNAFFDPMKK</sequence>
<feature type="chain" id="PRO_5007083676" evidence="8">
    <location>
        <begin position="30"/>
        <end position="413"/>
    </location>
</feature>
<dbReference type="SUPFAM" id="SSF53850">
    <property type="entry name" value="Periplasmic binding protein-like II"/>
    <property type="match status" value="1"/>
</dbReference>
<evidence type="ECO:0000256" key="6">
    <source>
        <dbReference type="ARBA" id="ARBA00023139"/>
    </source>
</evidence>
<evidence type="ECO:0000313" key="9">
    <source>
        <dbReference type="EMBL" id="CYV02131.1"/>
    </source>
</evidence>
<evidence type="ECO:0000313" key="10">
    <source>
        <dbReference type="Proteomes" id="UP000073200"/>
    </source>
</evidence>
<keyword evidence="4 8" id="KW-0732">Signal</keyword>
<dbReference type="InterPro" id="IPR006061">
    <property type="entry name" value="SBP_1_CS"/>
</dbReference>
<comment type="similarity">
    <text evidence="1">Belongs to the bacterial solute-binding protein 1 family.</text>
</comment>
<dbReference type="InterPro" id="IPR050490">
    <property type="entry name" value="Bact_solute-bd_prot1"/>
</dbReference>
<dbReference type="PROSITE" id="PS51257">
    <property type="entry name" value="PROKAR_LIPOPROTEIN"/>
    <property type="match status" value="1"/>
</dbReference>
<evidence type="ECO:0000256" key="8">
    <source>
        <dbReference type="SAM" id="SignalP"/>
    </source>
</evidence>
<dbReference type="PROSITE" id="PS01037">
    <property type="entry name" value="SBP_BACTERIAL_1"/>
    <property type="match status" value="1"/>
</dbReference>
<dbReference type="Pfam" id="PF01547">
    <property type="entry name" value="SBP_bac_1"/>
    <property type="match status" value="1"/>
</dbReference>
<evidence type="ECO:0000256" key="1">
    <source>
        <dbReference type="ARBA" id="ARBA00008520"/>
    </source>
</evidence>
<evidence type="ECO:0000256" key="7">
    <source>
        <dbReference type="ARBA" id="ARBA00023288"/>
    </source>
</evidence>
<dbReference type="AlphaFoldDB" id="A0A0Z8GNQ3"/>
<dbReference type="PANTHER" id="PTHR43649:SF33">
    <property type="entry name" value="POLYGALACTURONAN_RHAMNOGALACTURONAN-BINDING PROTEIN YTCQ"/>
    <property type="match status" value="1"/>
</dbReference>
<evidence type="ECO:0000256" key="5">
    <source>
        <dbReference type="ARBA" id="ARBA00023136"/>
    </source>
</evidence>
<dbReference type="Proteomes" id="UP000073200">
    <property type="component" value="Unassembled WGS sequence"/>
</dbReference>
<evidence type="ECO:0000256" key="2">
    <source>
        <dbReference type="ARBA" id="ARBA00022448"/>
    </source>
</evidence>
<keyword evidence="3" id="KW-1003">Cell membrane</keyword>
<accession>A0A0Z8GNQ3</accession>
<evidence type="ECO:0000256" key="4">
    <source>
        <dbReference type="ARBA" id="ARBA00022729"/>
    </source>
</evidence>
<feature type="signal peptide" evidence="8">
    <location>
        <begin position="1"/>
        <end position="29"/>
    </location>
</feature>
<keyword evidence="6" id="KW-0564">Palmitate</keyword>
<dbReference type="InterPro" id="IPR006059">
    <property type="entry name" value="SBP"/>
</dbReference>
<dbReference type="EMBL" id="FIHG01000008">
    <property type="protein sequence ID" value="CYV02131.1"/>
    <property type="molecule type" value="Genomic_DNA"/>
</dbReference>
<organism evidence="9 10">
    <name type="scientific">Streptococcus suis</name>
    <dbReference type="NCBI Taxonomy" id="1307"/>
    <lineage>
        <taxon>Bacteria</taxon>
        <taxon>Bacillati</taxon>
        <taxon>Bacillota</taxon>
        <taxon>Bacilli</taxon>
        <taxon>Lactobacillales</taxon>
        <taxon>Streptococcaceae</taxon>
        <taxon>Streptococcus</taxon>
    </lineage>
</organism>
<name>A0A0Z8GNQ3_STRSU</name>
<proteinExistence type="inferred from homology"/>
<dbReference type="GO" id="GO:0055085">
    <property type="term" value="P:transmembrane transport"/>
    <property type="evidence" value="ECO:0007669"/>
    <property type="project" value="InterPro"/>
</dbReference>